<gene>
    <name evidence="8" type="ORF">HS088_TW07G00581</name>
</gene>
<feature type="transmembrane region" description="Helical" evidence="6">
    <location>
        <begin position="460"/>
        <end position="483"/>
    </location>
</feature>
<comment type="subcellular location">
    <subcellularLocation>
        <location evidence="1">Mitochondrion membrane</location>
        <topology evidence="1">Multi-pass membrane protein</topology>
    </subcellularLocation>
</comment>
<dbReference type="AlphaFoldDB" id="A0A7J7DF68"/>
<keyword evidence="3 6" id="KW-1133">Transmembrane helix</keyword>
<dbReference type="InterPro" id="IPR000192">
    <property type="entry name" value="Aminotrans_V_dom"/>
</dbReference>
<name>A0A7J7DF68_TRIWF</name>
<evidence type="ECO:0000259" key="7">
    <source>
        <dbReference type="Pfam" id="PF00266"/>
    </source>
</evidence>
<evidence type="ECO:0000256" key="4">
    <source>
        <dbReference type="ARBA" id="ARBA00023128"/>
    </source>
</evidence>
<keyword evidence="5 6" id="KW-0472">Membrane</keyword>
<keyword evidence="9" id="KW-1185">Reference proteome</keyword>
<dbReference type="PANTHER" id="PTHR28234:SF1">
    <property type="entry name" value="NUCLEAR CONTROL OF ATPASE PROTEIN 2"/>
    <property type="match status" value="1"/>
</dbReference>
<dbReference type="InterPro" id="IPR015421">
    <property type="entry name" value="PyrdxlP-dep_Trfase_major"/>
</dbReference>
<proteinExistence type="predicted"/>
<dbReference type="FunCoup" id="A0A7J7DF68">
    <property type="interactions" value="1568"/>
</dbReference>
<evidence type="ECO:0000256" key="6">
    <source>
        <dbReference type="SAM" id="Phobius"/>
    </source>
</evidence>
<evidence type="ECO:0000256" key="5">
    <source>
        <dbReference type="ARBA" id="ARBA00023136"/>
    </source>
</evidence>
<feature type="domain" description="Aminotransferase class V" evidence="7">
    <location>
        <begin position="651"/>
        <end position="712"/>
    </location>
</feature>
<dbReference type="Pfam" id="PF08637">
    <property type="entry name" value="NCA2"/>
    <property type="match status" value="1"/>
</dbReference>
<evidence type="ECO:0000256" key="1">
    <source>
        <dbReference type="ARBA" id="ARBA00004225"/>
    </source>
</evidence>
<dbReference type="InterPro" id="IPR015422">
    <property type="entry name" value="PyrdxlP-dep_Trfase_small"/>
</dbReference>
<comment type="caution">
    <text evidence="8">The sequence shown here is derived from an EMBL/GenBank/DDBJ whole genome shotgun (WGS) entry which is preliminary data.</text>
</comment>
<evidence type="ECO:0000256" key="3">
    <source>
        <dbReference type="ARBA" id="ARBA00022989"/>
    </source>
</evidence>
<evidence type="ECO:0000313" key="8">
    <source>
        <dbReference type="EMBL" id="KAF5745000.1"/>
    </source>
</evidence>
<dbReference type="InterPro" id="IPR015424">
    <property type="entry name" value="PyrdxlP-dep_Trfase"/>
</dbReference>
<dbReference type="SUPFAM" id="SSF53383">
    <property type="entry name" value="PLP-dependent transferases"/>
    <property type="match status" value="2"/>
</dbReference>
<sequence length="814" mass="92654">MDSKPAQDESTSVKTLFAFYSNYLWNRLTTSVPSSDSKFLGKISNLCNQAARAGSRRRRACFPLPLPSNSPDSPLVMTEASRVVDVLEDIMEHMFTNLHNVQKNLNFWQSRAEGSNARKVYFKVFERGPRAFASETFQFLREWFTEGSSIQHLSESASAYIYERIAVLTTLRSSLATFLAEMYMEVDRCGEELLKDPERVLPSLLLTINGLFSKLEASIGHLHAMRQRNSSIDGSCSFPLMFEELPEVNQEGSQWTDCEMRDAINLVYENLHKLDTYISLMVAKHQRPRKVTVYWIRYTCGAVGLSVCSLWLLRHSSLMGSPDIDNWIREARDSTISFFNDHVEQPLLSIRDELFDTFRKRHKGVMEIEEVQLTANSLHRMLLAFSEQTKGQKLPENASDQELLEIVMARYEKEVMHPIQNLLNGELARALLIQVQKLKLDIETAMLELDQILRANEINFAILAALPAFFLSLILLMLVRAWFKRDTRAEGRGRIARLQRRLLIVEVEKRIMQYQTYIDNGKEKDAESMYGLVLYTLDRLYHAVERHAKATGEWQWLRQDIVDLAKPGLQTSYKLIVTSRMERVVEAQLDLGPNSTLRSSVALRRYSSSLAVSASTVRETDNASIGSASLGHRARHHFSILHQEVNGSKLVYLDNAATSQKPIAVLKALQNYYEAYNSNVHRGIHYLSAKATDEYELARKKVAAFINAADSRVLQQHIVISKLLLHGYRFEAGTPAISEAIGLGAAIDYLSGIGMKNIHDYEMELANYLYENLCSVPDVRIYGPKPSDKVQRVALCSFNVENIHPTDIATFLDQ</sequence>
<evidence type="ECO:0000313" key="9">
    <source>
        <dbReference type="Proteomes" id="UP000593562"/>
    </source>
</evidence>
<keyword evidence="4" id="KW-0496">Mitochondrion</keyword>
<dbReference type="InParanoid" id="A0A7J7DF68"/>
<reference evidence="8 9" key="1">
    <citation type="journal article" date="2020" name="Nat. Commun.">
        <title>Genome of Tripterygium wilfordii and identification of cytochrome P450 involved in triptolide biosynthesis.</title>
        <authorList>
            <person name="Tu L."/>
            <person name="Su P."/>
            <person name="Zhang Z."/>
            <person name="Gao L."/>
            <person name="Wang J."/>
            <person name="Hu T."/>
            <person name="Zhou J."/>
            <person name="Zhang Y."/>
            <person name="Zhao Y."/>
            <person name="Liu Y."/>
            <person name="Song Y."/>
            <person name="Tong Y."/>
            <person name="Lu Y."/>
            <person name="Yang J."/>
            <person name="Xu C."/>
            <person name="Jia M."/>
            <person name="Peters R.J."/>
            <person name="Huang L."/>
            <person name="Gao W."/>
        </authorList>
    </citation>
    <scope>NUCLEOTIDE SEQUENCE [LARGE SCALE GENOMIC DNA]</scope>
    <source>
        <strain evidence="9">cv. XIE 37</strain>
        <tissue evidence="8">Leaf</tissue>
    </source>
</reference>
<keyword evidence="2 6" id="KW-0812">Transmembrane</keyword>
<accession>A0A7J7DF68</accession>
<dbReference type="GO" id="GO:0005741">
    <property type="term" value="C:mitochondrial outer membrane"/>
    <property type="evidence" value="ECO:0007669"/>
    <property type="project" value="TreeGrafter"/>
</dbReference>
<dbReference type="InterPro" id="IPR013946">
    <property type="entry name" value="NCA2-like"/>
</dbReference>
<dbReference type="Proteomes" id="UP000593562">
    <property type="component" value="Unassembled WGS sequence"/>
</dbReference>
<evidence type="ECO:0000256" key="2">
    <source>
        <dbReference type="ARBA" id="ARBA00022692"/>
    </source>
</evidence>
<feature type="transmembrane region" description="Helical" evidence="6">
    <location>
        <begin position="294"/>
        <end position="313"/>
    </location>
</feature>
<dbReference type="Pfam" id="PF00266">
    <property type="entry name" value="Aminotran_5"/>
    <property type="match status" value="2"/>
</dbReference>
<organism evidence="8 9">
    <name type="scientific">Tripterygium wilfordii</name>
    <name type="common">Thunder God vine</name>
    <dbReference type="NCBI Taxonomy" id="458696"/>
    <lineage>
        <taxon>Eukaryota</taxon>
        <taxon>Viridiplantae</taxon>
        <taxon>Streptophyta</taxon>
        <taxon>Embryophyta</taxon>
        <taxon>Tracheophyta</taxon>
        <taxon>Spermatophyta</taxon>
        <taxon>Magnoliopsida</taxon>
        <taxon>eudicotyledons</taxon>
        <taxon>Gunneridae</taxon>
        <taxon>Pentapetalae</taxon>
        <taxon>rosids</taxon>
        <taxon>fabids</taxon>
        <taxon>Celastrales</taxon>
        <taxon>Celastraceae</taxon>
        <taxon>Tripterygium</taxon>
    </lineage>
</organism>
<protein>
    <submittedName>
        <fullName evidence="8">Nuclear control of ATPase protein 2-like</fullName>
    </submittedName>
</protein>
<dbReference type="EMBL" id="JAAARO010000007">
    <property type="protein sequence ID" value="KAF5745000.1"/>
    <property type="molecule type" value="Genomic_DNA"/>
</dbReference>
<feature type="domain" description="Aminotransferase class V" evidence="7">
    <location>
        <begin position="728"/>
        <end position="814"/>
    </location>
</feature>
<dbReference type="Gene3D" id="3.40.640.10">
    <property type="entry name" value="Type I PLP-dependent aspartate aminotransferase-like (Major domain)"/>
    <property type="match status" value="2"/>
</dbReference>
<dbReference type="Gene3D" id="3.90.1150.10">
    <property type="entry name" value="Aspartate Aminotransferase, domain 1"/>
    <property type="match status" value="2"/>
</dbReference>
<dbReference type="PANTHER" id="PTHR28234">
    <property type="entry name" value="NUCLEAR CONTROL OF ATPASE PROTEIN 2"/>
    <property type="match status" value="1"/>
</dbReference>